<dbReference type="OrthoDB" id="5317428at2"/>
<dbReference type="Gene3D" id="1.10.10.10">
    <property type="entry name" value="Winged helix-like DNA-binding domain superfamily/Winged helix DNA-binding domain"/>
    <property type="match status" value="1"/>
</dbReference>
<evidence type="ECO:0000313" key="7">
    <source>
        <dbReference type="Proteomes" id="UP000186074"/>
    </source>
</evidence>
<dbReference type="FunFam" id="1.10.10.10:FF:000001">
    <property type="entry name" value="LysR family transcriptional regulator"/>
    <property type="match status" value="1"/>
</dbReference>
<feature type="domain" description="HTH lysR-type" evidence="5">
    <location>
        <begin position="1"/>
        <end position="58"/>
    </location>
</feature>
<keyword evidence="7" id="KW-1185">Reference proteome</keyword>
<dbReference type="InterPro" id="IPR036390">
    <property type="entry name" value="WH_DNA-bd_sf"/>
</dbReference>
<dbReference type="KEGG" id="alp:LPB137_10055"/>
<dbReference type="Pfam" id="PF03466">
    <property type="entry name" value="LysR_substrate"/>
    <property type="match status" value="1"/>
</dbReference>
<accession>A0A1P8KNQ3</accession>
<keyword evidence="3" id="KW-0238">DNA-binding</keyword>
<reference evidence="6 7" key="1">
    <citation type="submission" date="2017-01" db="EMBL/GenBank/DDBJ databases">
        <title>Genome sequencing of Arcobacter sp. LPB0137.</title>
        <authorList>
            <person name="Lee G.-W."/>
            <person name="Yi H."/>
        </authorList>
    </citation>
    <scope>NUCLEOTIDE SEQUENCE [LARGE SCALE GENOMIC DNA]</scope>
    <source>
        <strain evidence="6 7">LPB0137</strain>
    </source>
</reference>
<dbReference type="RefSeq" id="WP_076087635.1">
    <property type="nucleotide sequence ID" value="NZ_CP019070.1"/>
</dbReference>
<evidence type="ECO:0000256" key="2">
    <source>
        <dbReference type="ARBA" id="ARBA00023015"/>
    </source>
</evidence>
<dbReference type="AlphaFoldDB" id="A0A1P8KNQ3"/>
<dbReference type="PANTHER" id="PTHR30126">
    <property type="entry name" value="HTH-TYPE TRANSCRIPTIONAL REGULATOR"/>
    <property type="match status" value="1"/>
</dbReference>
<dbReference type="GO" id="GO:0000976">
    <property type="term" value="F:transcription cis-regulatory region binding"/>
    <property type="evidence" value="ECO:0007669"/>
    <property type="project" value="TreeGrafter"/>
</dbReference>
<dbReference type="STRING" id="1850254.LPB137_10055"/>
<dbReference type="InterPro" id="IPR005119">
    <property type="entry name" value="LysR_subst-bd"/>
</dbReference>
<proteinExistence type="inferred from homology"/>
<keyword evidence="4" id="KW-0804">Transcription</keyword>
<dbReference type="PROSITE" id="PS50931">
    <property type="entry name" value="HTH_LYSR"/>
    <property type="match status" value="1"/>
</dbReference>
<evidence type="ECO:0000256" key="3">
    <source>
        <dbReference type="ARBA" id="ARBA00023125"/>
    </source>
</evidence>
<dbReference type="PANTHER" id="PTHR30126:SF40">
    <property type="entry name" value="HTH-TYPE TRANSCRIPTIONAL REGULATOR GLTR"/>
    <property type="match status" value="1"/>
</dbReference>
<dbReference type="InterPro" id="IPR036388">
    <property type="entry name" value="WH-like_DNA-bd_sf"/>
</dbReference>
<dbReference type="GO" id="GO:0003700">
    <property type="term" value="F:DNA-binding transcription factor activity"/>
    <property type="evidence" value="ECO:0007669"/>
    <property type="project" value="InterPro"/>
</dbReference>
<keyword evidence="2" id="KW-0805">Transcription regulation</keyword>
<dbReference type="SUPFAM" id="SSF53850">
    <property type="entry name" value="Periplasmic binding protein-like II"/>
    <property type="match status" value="1"/>
</dbReference>
<dbReference type="Gene3D" id="3.40.190.290">
    <property type="match status" value="1"/>
</dbReference>
<evidence type="ECO:0000259" key="5">
    <source>
        <dbReference type="PROSITE" id="PS50931"/>
    </source>
</evidence>
<sequence length="273" mass="31856">MDSNLLKVFLAVVDTKSISLGAKQLNFTQSNVTLRIKQLEKSLGYELFHRTNRGVVLTLEGEKLFPFAVDIVKKVEEARLKMQNINYQERLKIGSTQSNASIRLTKFIEKINNDFENMKLEFKVDSSTNLIDELLDYKLDIAFVNGNPNHKDIEVLNIFKEDFVLVQSKDKVPEKTILAYKNGYLNRIFLEQYLSKEEKRIYKRINLENYELILACVNAGYGVALFAREIVEKYGYLDKLKITEMDFDLDTYLICRKDYSPMIENYLKDLKLI</sequence>
<dbReference type="Pfam" id="PF00126">
    <property type="entry name" value="HTH_1"/>
    <property type="match status" value="1"/>
</dbReference>
<name>A0A1P8KNQ3_9BACT</name>
<evidence type="ECO:0000256" key="1">
    <source>
        <dbReference type="ARBA" id="ARBA00009437"/>
    </source>
</evidence>
<dbReference type="Proteomes" id="UP000186074">
    <property type="component" value="Chromosome"/>
</dbReference>
<gene>
    <name evidence="6" type="ORF">LPB137_10055</name>
</gene>
<protein>
    <submittedName>
        <fullName evidence="6">LysR family transcriptional regulator</fullName>
    </submittedName>
</protein>
<dbReference type="SUPFAM" id="SSF46785">
    <property type="entry name" value="Winged helix' DNA-binding domain"/>
    <property type="match status" value="1"/>
</dbReference>
<dbReference type="InterPro" id="IPR000847">
    <property type="entry name" value="LysR_HTH_N"/>
</dbReference>
<dbReference type="EMBL" id="CP019070">
    <property type="protein sequence ID" value="APW66175.1"/>
    <property type="molecule type" value="Genomic_DNA"/>
</dbReference>
<organism evidence="6 7">
    <name type="scientific">Poseidonibacter parvus</name>
    <dbReference type="NCBI Taxonomy" id="1850254"/>
    <lineage>
        <taxon>Bacteria</taxon>
        <taxon>Pseudomonadati</taxon>
        <taxon>Campylobacterota</taxon>
        <taxon>Epsilonproteobacteria</taxon>
        <taxon>Campylobacterales</taxon>
        <taxon>Arcobacteraceae</taxon>
        <taxon>Poseidonibacter</taxon>
    </lineage>
</organism>
<evidence type="ECO:0000313" key="6">
    <source>
        <dbReference type="EMBL" id="APW66175.1"/>
    </source>
</evidence>
<evidence type="ECO:0000256" key="4">
    <source>
        <dbReference type="ARBA" id="ARBA00023163"/>
    </source>
</evidence>
<comment type="similarity">
    <text evidence="1">Belongs to the LysR transcriptional regulatory family.</text>
</comment>
<dbReference type="PRINTS" id="PR00039">
    <property type="entry name" value="HTHLYSR"/>
</dbReference>